<keyword evidence="6" id="KW-1185">Reference proteome</keyword>
<dbReference type="Pfam" id="PF00550">
    <property type="entry name" value="PP-binding"/>
    <property type="match status" value="1"/>
</dbReference>
<evidence type="ECO:0000313" key="5">
    <source>
        <dbReference type="EMBL" id="SKA45460.1"/>
    </source>
</evidence>
<keyword evidence="3" id="KW-0597">Phosphoprotein</keyword>
<dbReference type="InterPro" id="IPR006162">
    <property type="entry name" value="Ppantetheine_attach_site"/>
</dbReference>
<dbReference type="CDD" id="cd19534">
    <property type="entry name" value="E_NRPS"/>
    <property type="match status" value="1"/>
</dbReference>
<dbReference type="SUPFAM" id="SSF47336">
    <property type="entry name" value="ACP-like"/>
    <property type="match status" value="1"/>
</dbReference>
<dbReference type="InterPro" id="IPR023213">
    <property type="entry name" value="CAT-like_dom_sf"/>
</dbReference>
<gene>
    <name evidence="5" type="ORF">SAMN04488128_1071</name>
</gene>
<dbReference type="SUPFAM" id="SSF52777">
    <property type="entry name" value="CoA-dependent acyltransferases"/>
    <property type="match status" value="4"/>
</dbReference>
<dbReference type="Gene3D" id="3.30.559.10">
    <property type="entry name" value="Chloramphenicol acetyltransferase-like domain"/>
    <property type="match status" value="2"/>
</dbReference>
<dbReference type="Gene3D" id="3.30.559.30">
    <property type="entry name" value="Nonribosomal peptide synthetase, condensation domain"/>
    <property type="match status" value="2"/>
</dbReference>
<protein>
    <submittedName>
        <fullName evidence="5">Non-ribosomal peptide synthase domain TIGR01720</fullName>
    </submittedName>
</protein>
<evidence type="ECO:0000256" key="3">
    <source>
        <dbReference type="ARBA" id="ARBA00022553"/>
    </source>
</evidence>
<dbReference type="Proteomes" id="UP000190367">
    <property type="component" value="Unassembled WGS sequence"/>
</dbReference>
<evidence type="ECO:0000313" key="6">
    <source>
        <dbReference type="Proteomes" id="UP000190367"/>
    </source>
</evidence>
<organism evidence="5 6">
    <name type="scientific">Chitinophaga eiseniae</name>
    <dbReference type="NCBI Taxonomy" id="634771"/>
    <lineage>
        <taxon>Bacteria</taxon>
        <taxon>Pseudomonadati</taxon>
        <taxon>Bacteroidota</taxon>
        <taxon>Chitinophagia</taxon>
        <taxon>Chitinophagales</taxon>
        <taxon>Chitinophagaceae</taxon>
        <taxon>Chitinophaga</taxon>
    </lineage>
</organism>
<dbReference type="InterPro" id="IPR045851">
    <property type="entry name" value="AMP-bd_C_sf"/>
</dbReference>
<feature type="non-terminal residue" evidence="5">
    <location>
        <position position="1"/>
    </location>
</feature>
<dbReference type="NCBIfam" id="TIGR01720">
    <property type="entry name" value="NRPS-para261"/>
    <property type="match status" value="1"/>
</dbReference>
<dbReference type="InterPro" id="IPR010060">
    <property type="entry name" value="NRPS_synth"/>
</dbReference>
<reference evidence="6" key="1">
    <citation type="submission" date="2017-02" db="EMBL/GenBank/DDBJ databases">
        <authorList>
            <person name="Varghese N."/>
            <person name="Submissions S."/>
        </authorList>
    </citation>
    <scope>NUCLEOTIDE SEQUENCE [LARGE SCALE GENOMIC DNA]</scope>
    <source>
        <strain evidence="6">DSM 22224</strain>
    </source>
</reference>
<dbReference type="InterPro" id="IPR036736">
    <property type="entry name" value="ACP-like_sf"/>
</dbReference>
<dbReference type="InterPro" id="IPR020806">
    <property type="entry name" value="PKS_PP-bd"/>
</dbReference>
<proteinExistence type="predicted"/>
<dbReference type="SMART" id="SM00823">
    <property type="entry name" value="PKS_PP"/>
    <property type="match status" value="1"/>
</dbReference>
<comment type="cofactor">
    <cofactor evidence="1">
        <name>pantetheine 4'-phosphate</name>
        <dbReference type="ChEBI" id="CHEBI:47942"/>
    </cofactor>
</comment>
<dbReference type="EMBL" id="FUWZ01000007">
    <property type="protein sequence ID" value="SKA45460.1"/>
    <property type="molecule type" value="Genomic_DNA"/>
</dbReference>
<dbReference type="FunFam" id="1.10.1200.10:FF:000005">
    <property type="entry name" value="Nonribosomal peptide synthetase 1"/>
    <property type="match status" value="1"/>
</dbReference>
<dbReference type="InterPro" id="IPR001242">
    <property type="entry name" value="Condensation_dom"/>
</dbReference>
<evidence type="ECO:0000259" key="4">
    <source>
        <dbReference type="PROSITE" id="PS50075"/>
    </source>
</evidence>
<dbReference type="PROSITE" id="PS00012">
    <property type="entry name" value="PHOSPHOPANTETHEINE"/>
    <property type="match status" value="1"/>
</dbReference>
<dbReference type="Gene3D" id="1.10.1200.10">
    <property type="entry name" value="ACP-like"/>
    <property type="match status" value="1"/>
</dbReference>
<dbReference type="SUPFAM" id="SSF56801">
    <property type="entry name" value="Acetyl-CoA synthetase-like"/>
    <property type="match status" value="1"/>
</dbReference>
<dbReference type="PANTHER" id="PTHR45398">
    <property type="match status" value="1"/>
</dbReference>
<dbReference type="Pfam" id="PF00668">
    <property type="entry name" value="Condensation"/>
    <property type="match status" value="2"/>
</dbReference>
<dbReference type="STRING" id="634771.SAMN04488128_1071"/>
<dbReference type="PROSITE" id="PS50075">
    <property type="entry name" value="CARRIER"/>
    <property type="match status" value="1"/>
</dbReference>
<dbReference type="InterPro" id="IPR009081">
    <property type="entry name" value="PP-bd_ACP"/>
</dbReference>
<accession>A0A1T4TYG1</accession>
<dbReference type="RefSeq" id="WP_235021679.1">
    <property type="nucleotide sequence ID" value="NZ_FUWZ01000007.1"/>
</dbReference>
<dbReference type="AlphaFoldDB" id="A0A1T4TYG1"/>
<dbReference type="GO" id="GO:0003824">
    <property type="term" value="F:catalytic activity"/>
    <property type="evidence" value="ECO:0007669"/>
    <property type="project" value="InterPro"/>
</dbReference>
<evidence type="ECO:0000256" key="1">
    <source>
        <dbReference type="ARBA" id="ARBA00001957"/>
    </source>
</evidence>
<dbReference type="GO" id="GO:0031177">
    <property type="term" value="F:phosphopantetheine binding"/>
    <property type="evidence" value="ECO:0007669"/>
    <property type="project" value="InterPro"/>
</dbReference>
<evidence type="ECO:0000256" key="2">
    <source>
        <dbReference type="ARBA" id="ARBA00022450"/>
    </source>
</evidence>
<dbReference type="PANTHER" id="PTHR45398:SF1">
    <property type="entry name" value="ENZYME, PUTATIVE (JCVI)-RELATED"/>
    <property type="match status" value="1"/>
</dbReference>
<dbReference type="Gene3D" id="3.30.300.30">
    <property type="match status" value="1"/>
</dbReference>
<name>A0A1T4TYG1_9BACT</name>
<feature type="domain" description="Carrier" evidence="4">
    <location>
        <begin position="49"/>
        <end position="123"/>
    </location>
</feature>
<keyword evidence="2" id="KW-0596">Phosphopantetheine</keyword>
<sequence>WLGRRLPDYMLPAGFVRLEALPLTANGKIDRKKLPGVEAGRQPGSVYTVPENEMQQLLLEVWQQVLGLNTIGIHDNFFSIGGNSISMIEIIAKARQQQVEITVRQVFEYPTIAMLAQAAKRKENTAAGQEAVTGAMPLLPIQRWYFEHQQQDVHHFNYAVMLTAPEELTSRRFFALTAALVDKHDALRLRFPHWEEGTAWHEPFSEKLLHSIATVEDYCDFVPVERTALVNTHAAGVQESLSIADGPLCRLVWYNYGAGSPGRLLLVAHHLLVDGISWRLLIDDLNRLLAQASGDQTFIPGGKSDSYKRWAEQLQAYATGERLLMERSYWHAVLNDAVDPFPAGSGTADRSIANQRQLVVGLDQAETRNLVYHCAKAYNTHINDLLLTALMTAICRWGNISSFLVHLEGHGREDIFEGTDVSQTVGWFTSIYPVLLNKGQINLETPHGIGTALRSVKENLRAVPANGLGYGVLRYLAQDADIAACERRRPAAVLFNYLGDFTQARNQAAVAMSESAGNTISGRQHALYSLEFNGAIIDNCLRFAISYLEGEYPVEDTTRLAGCFRQALQEVISHCMAVKRTHFTPSDFPLAALGQEKIDELEESFPEMQEVYPATSMQKAMFFHSLVADDEGAYVVQQHGRLKNIDPALFKLSWSRLVERHSMLRTAFVLCEKNGLLQVVSGRTEVQASYINCRDLSGAAWEAQLAACMEADAQTPFDFEKAPLFRYTILQRDEQDFHILLTLHHIILDGWSMPVLFAELNEVYQALSRQQPVMLPPVPSYGKYVDWLLTRSQAKALEFWKNQGLYAGQVSRLALQEGAASGIQEEGYREWHTVFTTAESSLLKNAAAKYEVTLHTLLVAAWARLLSDYTHAGEVMFGMTISGRSEAFEGISAMVGLFINTIPVKVACPVDEPLQEWLLALHRQQMEYNQYGAVGLSDIRRLNGINQDVPLFESLLVHQNYPGLNSRKKEDNAPAFEFSNAGFRDNNNSPLTIMVFSGQPLSFLINYKTEMFEHGFIENIAADYRKYLIDIARGEEVTINNLKTTW</sequence>